<evidence type="ECO:0000313" key="2">
    <source>
        <dbReference type="Proteomes" id="UP000770717"/>
    </source>
</evidence>
<dbReference type="AlphaFoldDB" id="A0A8J6FV69"/>
<dbReference type="EMBL" id="WNTK01000001">
    <property type="protein sequence ID" value="KAG9494289.1"/>
    <property type="molecule type" value="Genomic_DNA"/>
</dbReference>
<sequence length="92" mass="10420">MKALYINVQLAQQRTCRVALAFPQKCNPMHDKWQSSEKPASQTNWCLHCRGEGGALLSAFLFTFCCTNQSSWPLICPPCDKYTPQTPTKFCC</sequence>
<organism evidence="1 2">
    <name type="scientific">Eleutherodactylus coqui</name>
    <name type="common">Puerto Rican coqui</name>
    <dbReference type="NCBI Taxonomy" id="57060"/>
    <lineage>
        <taxon>Eukaryota</taxon>
        <taxon>Metazoa</taxon>
        <taxon>Chordata</taxon>
        <taxon>Craniata</taxon>
        <taxon>Vertebrata</taxon>
        <taxon>Euteleostomi</taxon>
        <taxon>Amphibia</taxon>
        <taxon>Batrachia</taxon>
        <taxon>Anura</taxon>
        <taxon>Neobatrachia</taxon>
        <taxon>Hyloidea</taxon>
        <taxon>Eleutherodactylidae</taxon>
        <taxon>Eleutherodactylinae</taxon>
        <taxon>Eleutherodactylus</taxon>
        <taxon>Eleutherodactylus</taxon>
    </lineage>
</organism>
<name>A0A8J6FV69_ELECQ</name>
<protein>
    <submittedName>
        <fullName evidence="1">Uncharacterized protein</fullName>
    </submittedName>
</protein>
<evidence type="ECO:0000313" key="1">
    <source>
        <dbReference type="EMBL" id="KAG9494289.1"/>
    </source>
</evidence>
<dbReference type="Proteomes" id="UP000770717">
    <property type="component" value="Unassembled WGS sequence"/>
</dbReference>
<proteinExistence type="predicted"/>
<keyword evidence="2" id="KW-1185">Reference proteome</keyword>
<reference evidence="1" key="1">
    <citation type="thesis" date="2020" institute="ProQuest LLC" country="789 East Eisenhower Parkway, Ann Arbor, MI, USA">
        <title>Comparative Genomics and Chromosome Evolution.</title>
        <authorList>
            <person name="Mudd A.B."/>
        </authorList>
    </citation>
    <scope>NUCLEOTIDE SEQUENCE</scope>
    <source>
        <strain evidence="1">HN-11 Male</strain>
        <tissue evidence="1">Kidney and liver</tissue>
    </source>
</reference>
<comment type="caution">
    <text evidence="1">The sequence shown here is derived from an EMBL/GenBank/DDBJ whole genome shotgun (WGS) entry which is preliminary data.</text>
</comment>
<accession>A0A8J6FV69</accession>
<gene>
    <name evidence="1" type="ORF">GDO78_001903</name>
</gene>